<accession>A0ABV2R7T0</accession>
<feature type="domain" description="HAMP" evidence="1">
    <location>
        <begin position="1"/>
        <end position="54"/>
    </location>
</feature>
<dbReference type="Proteomes" id="UP001549321">
    <property type="component" value="Unassembled WGS sequence"/>
</dbReference>
<organism evidence="2 3">
    <name type="scientific">Kaistia defluvii</name>
    <dbReference type="NCBI Taxonomy" id="410841"/>
    <lineage>
        <taxon>Bacteria</taxon>
        <taxon>Pseudomonadati</taxon>
        <taxon>Pseudomonadota</taxon>
        <taxon>Alphaproteobacteria</taxon>
        <taxon>Hyphomicrobiales</taxon>
        <taxon>Kaistiaceae</taxon>
        <taxon>Kaistia</taxon>
    </lineage>
</organism>
<protein>
    <submittedName>
        <fullName evidence="2">Methyl-accepting chemotaxis protein</fullName>
    </submittedName>
</protein>
<sequence length="70" mass="7768">MRLQRRMEAIADTLARISEGELDARIPLLGDGDDIDVLSVRINATLGRLSSLFEGMKQDTADIAHDLKCR</sequence>
<dbReference type="Pfam" id="PF00672">
    <property type="entry name" value="HAMP"/>
    <property type="match status" value="1"/>
</dbReference>
<dbReference type="PROSITE" id="PS50885">
    <property type="entry name" value="HAMP"/>
    <property type="match status" value="1"/>
</dbReference>
<dbReference type="SMART" id="SM00304">
    <property type="entry name" value="HAMP"/>
    <property type="match status" value="1"/>
</dbReference>
<name>A0ABV2R7T0_9HYPH</name>
<keyword evidence="3" id="KW-1185">Reference proteome</keyword>
<evidence type="ECO:0000313" key="3">
    <source>
        <dbReference type="Proteomes" id="UP001549321"/>
    </source>
</evidence>
<dbReference type="SUPFAM" id="SSF158472">
    <property type="entry name" value="HAMP domain-like"/>
    <property type="match status" value="1"/>
</dbReference>
<dbReference type="Gene3D" id="1.10.287.130">
    <property type="match status" value="1"/>
</dbReference>
<proteinExistence type="predicted"/>
<reference evidence="2 3" key="1">
    <citation type="submission" date="2024-06" db="EMBL/GenBank/DDBJ databases">
        <title>Sorghum-associated microbial communities from plants grown in Nebraska, USA.</title>
        <authorList>
            <person name="Schachtman D."/>
        </authorList>
    </citation>
    <scope>NUCLEOTIDE SEQUENCE [LARGE SCALE GENOMIC DNA]</scope>
    <source>
        <strain evidence="2 3">3207</strain>
    </source>
</reference>
<gene>
    <name evidence="2" type="ORF">ABIE08_004728</name>
</gene>
<evidence type="ECO:0000313" key="2">
    <source>
        <dbReference type="EMBL" id="MET4636763.1"/>
    </source>
</evidence>
<evidence type="ECO:0000259" key="1">
    <source>
        <dbReference type="PROSITE" id="PS50885"/>
    </source>
</evidence>
<dbReference type="EMBL" id="JBEPSM010000007">
    <property type="protein sequence ID" value="MET4636763.1"/>
    <property type="molecule type" value="Genomic_DNA"/>
</dbReference>
<comment type="caution">
    <text evidence="2">The sequence shown here is derived from an EMBL/GenBank/DDBJ whole genome shotgun (WGS) entry which is preliminary data.</text>
</comment>
<dbReference type="InterPro" id="IPR003660">
    <property type="entry name" value="HAMP_dom"/>
</dbReference>